<keyword evidence="1" id="KW-0472">Membrane</keyword>
<evidence type="ECO:0000313" key="5">
    <source>
        <dbReference type="Proteomes" id="UP000182409"/>
    </source>
</evidence>
<evidence type="ECO:0000259" key="3">
    <source>
        <dbReference type="Pfam" id="PF13559"/>
    </source>
</evidence>
<feature type="signal peptide" evidence="2">
    <location>
        <begin position="1"/>
        <end position="26"/>
    </location>
</feature>
<keyword evidence="1" id="KW-0812">Transmembrane</keyword>
<dbReference type="InterPro" id="IPR025403">
    <property type="entry name" value="TgpA-like_C"/>
</dbReference>
<dbReference type="RefSeq" id="WP_074652756.1">
    <property type="nucleotide sequence ID" value="NZ_FNSD01000001.1"/>
</dbReference>
<dbReference type="EMBL" id="FNSD01000001">
    <property type="protein sequence ID" value="SEB57105.1"/>
    <property type="molecule type" value="Genomic_DNA"/>
</dbReference>
<dbReference type="Proteomes" id="UP000182409">
    <property type="component" value="Unassembled WGS sequence"/>
</dbReference>
<dbReference type="Pfam" id="PF13559">
    <property type="entry name" value="DUF4129"/>
    <property type="match status" value="1"/>
</dbReference>
<gene>
    <name evidence="4" type="ORF">SAMN05443244_1166</name>
</gene>
<name>A0A1H4KG39_9BACT</name>
<keyword evidence="2" id="KW-0732">Signal</keyword>
<feature type="domain" description="Protein-glutamine gamma-glutamyltransferase-like C-terminal" evidence="3">
    <location>
        <begin position="264"/>
        <end position="333"/>
    </location>
</feature>
<evidence type="ECO:0000313" key="4">
    <source>
        <dbReference type="EMBL" id="SEB57105.1"/>
    </source>
</evidence>
<accession>A0A1H4KG39</accession>
<protein>
    <recommendedName>
        <fullName evidence="3">Protein-glutamine gamma-glutamyltransferase-like C-terminal domain-containing protein</fullName>
    </recommendedName>
</protein>
<proteinExistence type="predicted"/>
<keyword evidence="1" id="KW-1133">Transmembrane helix</keyword>
<sequence length="344" mass="38072">MRTLTLAGRTIAVALLLFAATHGASAQPQLPAMVPHAGLAPLRDVSPTAYREHLKRLRQLVTDCGRVVTACDAAAVGDDDRVALPDGTHVAERYGWLRNLLDDSNDPTHRLRGELLPRAAERLAEQEAEIDALPKAIALTARERVSRDAVLARKEFRTTAAEYSLTERIGSWISRQISKLFRGVSSLGRMAPWLGTALQWGTVILAASLLVLWVLRALDRQRIALGRLGGESARAQADAESRAWAEVARTHAANGEWRDAVHCLYWASIVALEDRRTLRRSGTRTPREALQLIAPASQLREPLRAQTGAFERIWYGQQPAAESDYNEALQHYETLHPSARELRA</sequence>
<dbReference type="OrthoDB" id="107692at2"/>
<evidence type="ECO:0000256" key="2">
    <source>
        <dbReference type="SAM" id="SignalP"/>
    </source>
</evidence>
<feature type="chain" id="PRO_5010307368" description="Protein-glutamine gamma-glutamyltransferase-like C-terminal domain-containing protein" evidence="2">
    <location>
        <begin position="27"/>
        <end position="344"/>
    </location>
</feature>
<dbReference type="AlphaFoldDB" id="A0A1H4KG39"/>
<evidence type="ECO:0000256" key="1">
    <source>
        <dbReference type="SAM" id="Phobius"/>
    </source>
</evidence>
<reference evidence="4 5" key="1">
    <citation type="submission" date="2016-10" db="EMBL/GenBank/DDBJ databases">
        <authorList>
            <person name="de Groot N.N."/>
        </authorList>
    </citation>
    <scope>NUCLEOTIDE SEQUENCE [LARGE SCALE GENOMIC DNA]</scope>
    <source>
        <strain evidence="4 5">AB35.6</strain>
    </source>
</reference>
<organism evidence="4 5">
    <name type="scientific">Terriglobus roseus</name>
    <dbReference type="NCBI Taxonomy" id="392734"/>
    <lineage>
        <taxon>Bacteria</taxon>
        <taxon>Pseudomonadati</taxon>
        <taxon>Acidobacteriota</taxon>
        <taxon>Terriglobia</taxon>
        <taxon>Terriglobales</taxon>
        <taxon>Acidobacteriaceae</taxon>
        <taxon>Terriglobus</taxon>
    </lineage>
</organism>
<feature type="transmembrane region" description="Helical" evidence="1">
    <location>
        <begin position="197"/>
        <end position="218"/>
    </location>
</feature>